<sequence length="62" mass="7234">METAKNRKQDVMFNVITKYTKHCARCGHNYDMSMSGHHHLPFCNSCREEIITKEYGTPEKVS</sequence>
<proteinExistence type="predicted"/>
<reference evidence="1" key="1">
    <citation type="journal article" date="2015" name="Nature">
        <title>Complex archaea that bridge the gap between prokaryotes and eukaryotes.</title>
        <authorList>
            <person name="Spang A."/>
            <person name="Saw J.H."/>
            <person name="Jorgensen S.L."/>
            <person name="Zaremba-Niedzwiedzka K."/>
            <person name="Martijn J."/>
            <person name="Lind A.E."/>
            <person name="van Eijk R."/>
            <person name="Schleper C."/>
            <person name="Guy L."/>
            <person name="Ettema T.J."/>
        </authorList>
    </citation>
    <scope>NUCLEOTIDE SEQUENCE</scope>
</reference>
<name>A0A0F9ICD8_9ZZZZ</name>
<dbReference type="AlphaFoldDB" id="A0A0F9ICD8"/>
<gene>
    <name evidence="1" type="ORF">LCGC14_1958550</name>
</gene>
<organism evidence="1">
    <name type="scientific">marine sediment metagenome</name>
    <dbReference type="NCBI Taxonomy" id="412755"/>
    <lineage>
        <taxon>unclassified sequences</taxon>
        <taxon>metagenomes</taxon>
        <taxon>ecological metagenomes</taxon>
    </lineage>
</organism>
<protein>
    <submittedName>
        <fullName evidence="1">Uncharacterized protein</fullName>
    </submittedName>
</protein>
<accession>A0A0F9ICD8</accession>
<dbReference type="EMBL" id="LAZR01021513">
    <property type="protein sequence ID" value="KKL85062.1"/>
    <property type="molecule type" value="Genomic_DNA"/>
</dbReference>
<evidence type="ECO:0000313" key="1">
    <source>
        <dbReference type="EMBL" id="KKL85062.1"/>
    </source>
</evidence>
<comment type="caution">
    <text evidence="1">The sequence shown here is derived from an EMBL/GenBank/DDBJ whole genome shotgun (WGS) entry which is preliminary data.</text>
</comment>